<proteinExistence type="predicted"/>
<protein>
    <submittedName>
        <fullName evidence="1">Uncharacterized protein</fullName>
    </submittedName>
</protein>
<sequence>MGINKDYGCKNIHYIPLYNHEGKKIKDEEDDIKKPKTITRHVRTNILEPKPLFKNYWSYPF</sequence>
<dbReference type="AlphaFoldDB" id="A0A6C0CYK1"/>
<dbReference type="EMBL" id="MN739509">
    <property type="protein sequence ID" value="QHT09313.1"/>
    <property type="molecule type" value="Genomic_DNA"/>
</dbReference>
<evidence type="ECO:0000313" key="1">
    <source>
        <dbReference type="EMBL" id="QHT09313.1"/>
    </source>
</evidence>
<organism evidence="1">
    <name type="scientific">viral metagenome</name>
    <dbReference type="NCBI Taxonomy" id="1070528"/>
    <lineage>
        <taxon>unclassified sequences</taxon>
        <taxon>metagenomes</taxon>
        <taxon>organismal metagenomes</taxon>
    </lineage>
</organism>
<accession>A0A6C0CYK1</accession>
<reference evidence="1" key="1">
    <citation type="journal article" date="2020" name="Nature">
        <title>Giant virus diversity and host interactions through global metagenomics.</title>
        <authorList>
            <person name="Schulz F."/>
            <person name="Roux S."/>
            <person name="Paez-Espino D."/>
            <person name="Jungbluth S."/>
            <person name="Walsh D.A."/>
            <person name="Denef V.J."/>
            <person name="McMahon K.D."/>
            <person name="Konstantinidis K.T."/>
            <person name="Eloe-Fadrosh E.A."/>
            <person name="Kyrpides N.C."/>
            <person name="Woyke T."/>
        </authorList>
    </citation>
    <scope>NUCLEOTIDE SEQUENCE</scope>
    <source>
        <strain evidence="1">GVMAG-M-3300023110-24</strain>
    </source>
</reference>
<name>A0A6C0CYK1_9ZZZZ</name>